<evidence type="ECO:0000259" key="3">
    <source>
        <dbReference type="Pfam" id="PF01408"/>
    </source>
</evidence>
<evidence type="ECO:0000259" key="4">
    <source>
        <dbReference type="Pfam" id="PF22725"/>
    </source>
</evidence>
<dbReference type="SUPFAM" id="SSF55347">
    <property type="entry name" value="Glyceraldehyde-3-phosphate dehydrogenase-like, C-terminal domain"/>
    <property type="match status" value="1"/>
</dbReference>
<gene>
    <name evidence="5" type="ORF">ELS83_02620</name>
</gene>
<protein>
    <submittedName>
        <fullName evidence="5">Gfo/Idh/MocA family oxidoreductase</fullName>
    </submittedName>
</protein>
<sequence>MTVSWGILGAGKIANKFANDFKVVPNGKIIAVASRSESKASNFAEKYQIEHSYTSYESMMSNPDIQVVYVATPHNFHFEHASLCLNHGKAVLCEKPVCVNAAQLEQLSNLAKEKGLFFMEGMWTYYLPAILKSMEWIDAGKIGDVLQLQVSFGFVGDMKAEGRLANANLAGGALLDIGIYGVAISELVFNQKIDSIQSFAEIGKTGIDEYNSIQLKYANGGLSQISSSFRSNLKNEAVIYGTKGRIEIPSFWMAKKTILYTENEILEFEDESKELGYNYEAYAVGELIKKGKLESSIIPIWKSKKILSVLDEIRDQIELKYPFED</sequence>
<dbReference type="Pfam" id="PF01408">
    <property type="entry name" value="GFO_IDH_MocA"/>
    <property type="match status" value="1"/>
</dbReference>
<name>A0ABX1WRJ7_9BACT</name>
<organism evidence="5 6">
    <name type="scientific">Marinifilum caeruleilacunae</name>
    <dbReference type="NCBI Taxonomy" id="2499076"/>
    <lineage>
        <taxon>Bacteria</taxon>
        <taxon>Pseudomonadati</taxon>
        <taxon>Bacteroidota</taxon>
        <taxon>Bacteroidia</taxon>
        <taxon>Marinilabiliales</taxon>
        <taxon>Marinifilaceae</taxon>
    </lineage>
</organism>
<feature type="domain" description="Gfo/Idh/MocA-like oxidoreductase N-terminal" evidence="3">
    <location>
        <begin position="4"/>
        <end position="121"/>
    </location>
</feature>
<dbReference type="PANTHER" id="PTHR22604">
    <property type="entry name" value="OXIDOREDUCTASES"/>
    <property type="match status" value="1"/>
</dbReference>
<dbReference type="Proteomes" id="UP000732105">
    <property type="component" value="Unassembled WGS sequence"/>
</dbReference>
<dbReference type="InterPro" id="IPR055170">
    <property type="entry name" value="GFO_IDH_MocA-like_dom"/>
</dbReference>
<keyword evidence="2" id="KW-0560">Oxidoreductase</keyword>
<evidence type="ECO:0000313" key="5">
    <source>
        <dbReference type="EMBL" id="NOU58697.1"/>
    </source>
</evidence>
<reference evidence="5 6" key="1">
    <citation type="submission" date="2018-12" db="EMBL/GenBank/DDBJ databases">
        <title>Marinifilum JC070 sp. nov., a marine bacterium isolated from Yongle Blue Hole in the South China Sea.</title>
        <authorList>
            <person name="Fu T."/>
        </authorList>
    </citation>
    <scope>NUCLEOTIDE SEQUENCE [LARGE SCALE GENOMIC DNA]</scope>
    <source>
        <strain evidence="5 6">JC070</strain>
    </source>
</reference>
<evidence type="ECO:0000256" key="2">
    <source>
        <dbReference type="ARBA" id="ARBA00023002"/>
    </source>
</evidence>
<feature type="domain" description="GFO/IDH/MocA-like oxidoreductase" evidence="4">
    <location>
        <begin position="134"/>
        <end position="247"/>
    </location>
</feature>
<dbReference type="Gene3D" id="3.30.360.10">
    <property type="entry name" value="Dihydrodipicolinate Reductase, domain 2"/>
    <property type="match status" value="1"/>
</dbReference>
<comment type="similarity">
    <text evidence="1">Belongs to the Gfo/Idh/MocA family.</text>
</comment>
<dbReference type="SUPFAM" id="SSF51735">
    <property type="entry name" value="NAD(P)-binding Rossmann-fold domains"/>
    <property type="match status" value="1"/>
</dbReference>
<proteinExistence type="inferred from homology"/>
<keyword evidence="6" id="KW-1185">Reference proteome</keyword>
<dbReference type="Gene3D" id="3.40.50.720">
    <property type="entry name" value="NAD(P)-binding Rossmann-like Domain"/>
    <property type="match status" value="1"/>
</dbReference>
<dbReference type="InterPro" id="IPR000683">
    <property type="entry name" value="Gfo/Idh/MocA-like_OxRdtase_N"/>
</dbReference>
<accession>A0ABX1WRJ7</accession>
<dbReference type="RefSeq" id="WP_171593963.1">
    <property type="nucleotide sequence ID" value="NZ_RZNH01000002.1"/>
</dbReference>
<dbReference type="InterPro" id="IPR050984">
    <property type="entry name" value="Gfo/Idh/MocA_domain"/>
</dbReference>
<comment type="caution">
    <text evidence="5">The sequence shown here is derived from an EMBL/GenBank/DDBJ whole genome shotgun (WGS) entry which is preliminary data.</text>
</comment>
<evidence type="ECO:0000256" key="1">
    <source>
        <dbReference type="ARBA" id="ARBA00010928"/>
    </source>
</evidence>
<dbReference type="PANTHER" id="PTHR22604:SF105">
    <property type="entry name" value="TRANS-1,2-DIHYDROBENZENE-1,2-DIOL DEHYDROGENASE"/>
    <property type="match status" value="1"/>
</dbReference>
<dbReference type="Pfam" id="PF22725">
    <property type="entry name" value="GFO_IDH_MocA_C3"/>
    <property type="match status" value="1"/>
</dbReference>
<dbReference type="InterPro" id="IPR036291">
    <property type="entry name" value="NAD(P)-bd_dom_sf"/>
</dbReference>
<evidence type="ECO:0000313" key="6">
    <source>
        <dbReference type="Proteomes" id="UP000732105"/>
    </source>
</evidence>
<dbReference type="EMBL" id="RZNH01000002">
    <property type="protein sequence ID" value="NOU58697.1"/>
    <property type="molecule type" value="Genomic_DNA"/>
</dbReference>